<keyword evidence="4" id="KW-0560">Oxidoreductase</keyword>
<reference evidence="5" key="1">
    <citation type="journal article" date="2021" name="Nat. Commun.">
        <title>Genetic determinants of endophytism in the Arabidopsis root mycobiome.</title>
        <authorList>
            <person name="Mesny F."/>
            <person name="Miyauchi S."/>
            <person name="Thiergart T."/>
            <person name="Pickel B."/>
            <person name="Atanasova L."/>
            <person name="Karlsson M."/>
            <person name="Huettel B."/>
            <person name="Barry K.W."/>
            <person name="Haridas S."/>
            <person name="Chen C."/>
            <person name="Bauer D."/>
            <person name="Andreopoulos W."/>
            <person name="Pangilinan J."/>
            <person name="LaButti K."/>
            <person name="Riley R."/>
            <person name="Lipzen A."/>
            <person name="Clum A."/>
            <person name="Drula E."/>
            <person name="Henrissat B."/>
            <person name="Kohler A."/>
            <person name="Grigoriev I.V."/>
            <person name="Martin F.M."/>
            <person name="Hacquard S."/>
        </authorList>
    </citation>
    <scope>NUCLEOTIDE SEQUENCE</scope>
    <source>
        <strain evidence="5">FSSC 5 MPI-SDFR-AT-0091</strain>
    </source>
</reference>
<dbReference type="GO" id="GO:0000105">
    <property type="term" value="P:L-histidine biosynthetic process"/>
    <property type="evidence" value="ECO:0007669"/>
    <property type="project" value="TreeGrafter"/>
</dbReference>
<dbReference type="EMBL" id="JAGTJS010000024">
    <property type="protein sequence ID" value="KAH7235172.1"/>
    <property type="molecule type" value="Genomic_DNA"/>
</dbReference>
<evidence type="ECO:0000256" key="2">
    <source>
        <dbReference type="ARBA" id="ARBA00022723"/>
    </source>
</evidence>
<dbReference type="GO" id="GO:0004399">
    <property type="term" value="F:histidinol dehydrogenase activity"/>
    <property type="evidence" value="ECO:0007669"/>
    <property type="project" value="UniProtKB-ARBA"/>
</dbReference>
<dbReference type="SUPFAM" id="SSF53720">
    <property type="entry name" value="ALDH-like"/>
    <property type="match status" value="1"/>
</dbReference>
<comment type="cofactor">
    <cofactor evidence="1">
        <name>Zn(2+)</name>
        <dbReference type="ChEBI" id="CHEBI:29105"/>
    </cofactor>
</comment>
<dbReference type="Pfam" id="PF00815">
    <property type="entry name" value="Histidinol_dh"/>
    <property type="match status" value="2"/>
</dbReference>
<organism evidence="5 6">
    <name type="scientific">Fusarium solani</name>
    <name type="common">Filamentous fungus</name>
    <dbReference type="NCBI Taxonomy" id="169388"/>
    <lineage>
        <taxon>Eukaryota</taxon>
        <taxon>Fungi</taxon>
        <taxon>Dikarya</taxon>
        <taxon>Ascomycota</taxon>
        <taxon>Pezizomycotina</taxon>
        <taxon>Sordariomycetes</taxon>
        <taxon>Hypocreomycetidae</taxon>
        <taxon>Hypocreales</taxon>
        <taxon>Nectriaceae</taxon>
        <taxon>Fusarium</taxon>
        <taxon>Fusarium solani species complex</taxon>
    </lineage>
</organism>
<dbReference type="InterPro" id="IPR016161">
    <property type="entry name" value="Ald_DH/histidinol_DH"/>
</dbReference>
<dbReference type="GO" id="GO:0046872">
    <property type="term" value="F:metal ion binding"/>
    <property type="evidence" value="ECO:0007669"/>
    <property type="project" value="UniProtKB-KW"/>
</dbReference>
<keyword evidence="6" id="KW-1185">Reference proteome</keyword>
<evidence type="ECO:0000256" key="3">
    <source>
        <dbReference type="ARBA" id="ARBA00022833"/>
    </source>
</evidence>
<gene>
    <name evidence="5" type="ORF">B0J15DRAFT_570535</name>
</gene>
<dbReference type="OrthoDB" id="1703565at2759"/>
<protein>
    <submittedName>
        <fullName evidence="5">Histidinol dehydrogenase-domain-containing protein</fullName>
    </submittedName>
</protein>
<dbReference type="PANTHER" id="PTHR21256">
    <property type="entry name" value="HISTIDINOL DEHYDROGENASE HDH"/>
    <property type="match status" value="1"/>
</dbReference>
<dbReference type="FunFam" id="3.40.50.1980:FF:000001">
    <property type="entry name" value="Histidinol dehydrogenase"/>
    <property type="match status" value="1"/>
</dbReference>
<proteinExistence type="predicted"/>
<sequence>MAPQHLKKPLLKSTVESNNKVTEIVQGVIRDIRANGDKAVRTFSDKFDKWSPASFKLSGSQVQDCIAQVPPQTIKDIKTAQENVRKLAEVQRASIKDVEVEIQPGVFLGHKNNPINRVRSDDEKVDFIAGPGNAFVASPQRLLFGEIGIDLFAGLTEADHGPDTPSVLITTPEKVGLETIKIVDKLLENLPTSELAGTSWRNYGEVILVDNVDEAYKLADEFSSEHVQILTEGPREALKKISNYGALFLGEKTCVSYGDKCIGTNHILPTRKTGNYTGVLWVSKFLKTQTYQEIVDERASGEMGRLYGQVLWEVFKGREL</sequence>
<dbReference type="Proteomes" id="UP000736672">
    <property type="component" value="Unassembled WGS sequence"/>
</dbReference>
<dbReference type="Gene3D" id="3.40.50.1980">
    <property type="entry name" value="Nitrogenase molybdenum iron protein domain"/>
    <property type="match status" value="2"/>
</dbReference>
<name>A0A9P9GAU3_FUSSL</name>
<dbReference type="InterPro" id="IPR012131">
    <property type="entry name" value="Hstdl_DH"/>
</dbReference>
<evidence type="ECO:0000256" key="4">
    <source>
        <dbReference type="ARBA" id="ARBA00023002"/>
    </source>
</evidence>
<keyword evidence="3" id="KW-0862">Zinc</keyword>
<dbReference type="PANTHER" id="PTHR21256:SF14">
    <property type="entry name" value="HISTIDINOL DEHYDROGENASE"/>
    <property type="match status" value="1"/>
</dbReference>
<dbReference type="GO" id="GO:0005829">
    <property type="term" value="C:cytosol"/>
    <property type="evidence" value="ECO:0007669"/>
    <property type="project" value="TreeGrafter"/>
</dbReference>
<keyword evidence="2" id="KW-0479">Metal-binding</keyword>
<dbReference type="GO" id="GO:0051287">
    <property type="term" value="F:NAD binding"/>
    <property type="evidence" value="ECO:0007669"/>
    <property type="project" value="InterPro"/>
</dbReference>
<comment type="caution">
    <text evidence="5">The sequence shown here is derived from an EMBL/GenBank/DDBJ whole genome shotgun (WGS) entry which is preliminary data.</text>
</comment>
<evidence type="ECO:0000256" key="1">
    <source>
        <dbReference type="ARBA" id="ARBA00001947"/>
    </source>
</evidence>
<evidence type="ECO:0000313" key="5">
    <source>
        <dbReference type="EMBL" id="KAH7235172.1"/>
    </source>
</evidence>
<dbReference type="AlphaFoldDB" id="A0A9P9GAU3"/>
<evidence type="ECO:0000313" key="6">
    <source>
        <dbReference type="Proteomes" id="UP000736672"/>
    </source>
</evidence>
<accession>A0A9P9GAU3</accession>